<keyword evidence="2" id="KW-1185">Reference proteome</keyword>
<organism evidence="1 2">
    <name type="scientific">Sphingobacterium gobiense</name>
    <dbReference type="NCBI Taxonomy" id="1382456"/>
    <lineage>
        <taxon>Bacteria</taxon>
        <taxon>Pseudomonadati</taxon>
        <taxon>Bacteroidota</taxon>
        <taxon>Sphingobacteriia</taxon>
        <taxon>Sphingobacteriales</taxon>
        <taxon>Sphingobacteriaceae</taxon>
        <taxon>Sphingobacterium</taxon>
    </lineage>
</organism>
<evidence type="ECO:0000313" key="2">
    <source>
        <dbReference type="Proteomes" id="UP000238642"/>
    </source>
</evidence>
<dbReference type="AlphaFoldDB" id="A0A2S9JHW5"/>
<proteinExistence type="predicted"/>
<evidence type="ECO:0000313" key="1">
    <source>
        <dbReference type="EMBL" id="PRD52605.1"/>
    </source>
</evidence>
<name>A0A2S9JHW5_9SPHI</name>
<accession>A0A2S9JHW5</accession>
<gene>
    <name evidence="1" type="ORF">C5749_15350</name>
</gene>
<dbReference type="Proteomes" id="UP000238642">
    <property type="component" value="Unassembled WGS sequence"/>
</dbReference>
<comment type="caution">
    <text evidence="1">The sequence shown here is derived from an EMBL/GenBank/DDBJ whole genome shotgun (WGS) entry which is preliminary data.</text>
</comment>
<dbReference type="RefSeq" id="WP_105727121.1">
    <property type="nucleotide sequence ID" value="NZ_PVBS01000003.1"/>
</dbReference>
<dbReference type="EMBL" id="PVBS01000003">
    <property type="protein sequence ID" value="PRD52605.1"/>
    <property type="molecule type" value="Genomic_DNA"/>
</dbReference>
<protein>
    <submittedName>
        <fullName evidence="1">Uncharacterized protein</fullName>
    </submittedName>
</protein>
<reference evidence="1 2" key="1">
    <citation type="submission" date="2018-02" db="EMBL/GenBank/DDBJ databases">
        <title>The draft genome of Sphingobacterium gobiense H7.</title>
        <authorList>
            <person name="Li L."/>
            <person name="Liu L."/>
            <person name="Zhang X."/>
            <person name="Wang T."/>
            <person name="Liang L."/>
        </authorList>
    </citation>
    <scope>NUCLEOTIDE SEQUENCE [LARGE SCALE GENOMIC DNA]</scope>
    <source>
        <strain evidence="1 2">ACCC 05757</strain>
    </source>
</reference>
<sequence>MGRKSVSRAVPSQRERTFLFLEAAFKLVDNVELTDMGERFSIDIVDFYTDVDSHNEDLKELHT</sequence>